<accession>A0A7Z0JBZ0</accession>
<keyword evidence="5" id="KW-0648">Protein biosynthesis</keyword>
<sequence>MRVLASFLLLAATLSAAGCSRAPEAEPGGSPGGPKGVPDEQSYAAGEPFAADLTLYPAEEGGRRTPFYSGYRPDVGFGPDGPRIACAVRLPADLPAFPPGETHTVVFECSDDVVVDTAAPGFVLLEDDHERGSGEVVFTGG</sequence>
<evidence type="ECO:0000313" key="6">
    <source>
        <dbReference type="Proteomes" id="UP000572051"/>
    </source>
</evidence>
<proteinExistence type="predicted"/>
<dbReference type="Proteomes" id="UP000572051">
    <property type="component" value="Unassembled WGS sequence"/>
</dbReference>
<feature type="signal peptide" evidence="4">
    <location>
        <begin position="1"/>
        <end position="17"/>
    </location>
</feature>
<protein>
    <submittedName>
        <fullName evidence="5">Translation elongation factor EF-Tu-like GTPase</fullName>
    </submittedName>
</protein>
<keyword evidence="1" id="KW-0547">Nucleotide-binding</keyword>
<name>A0A7Z0JBZ0_9ACTN</name>
<keyword evidence="4" id="KW-0732">Signal</keyword>
<keyword evidence="5" id="KW-0251">Elongation factor</keyword>
<dbReference type="EMBL" id="JACCFS010000001">
    <property type="protein sequence ID" value="NYJ35985.1"/>
    <property type="molecule type" value="Genomic_DNA"/>
</dbReference>
<comment type="caution">
    <text evidence="5">The sequence shown here is derived from an EMBL/GenBank/DDBJ whole genome shotgun (WGS) entry which is preliminary data.</text>
</comment>
<dbReference type="PROSITE" id="PS51257">
    <property type="entry name" value="PROKAR_LIPOPROTEIN"/>
    <property type="match status" value="1"/>
</dbReference>
<dbReference type="Gene3D" id="2.40.30.10">
    <property type="entry name" value="Translation factors"/>
    <property type="match status" value="1"/>
</dbReference>
<feature type="chain" id="PRO_5038821618" evidence="4">
    <location>
        <begin position="18"/>
        <end position="141"/>
    </location>
</feature>
<evidence type="ECO:0000256" key="3">
    <source>
        <dbReference type="SAM" id="MobiDB-lite"/>
    </source>
</evidence>
<dbReference type="GO" id="GO:0003746">
    <property type="term" value="F:translation elongation factor activity"/>
    <property type="evidence" value="ECO:0007669"/>
    <property type="project" value="UniProtKB-KW"/>
</dbReference>
<evidence type="ECO:0000256" key="2">
    <source>
        <dbReference type="ARBA" id="ARBA00023134"/>
    </source>
</evidence>
<reference evidence="5 6" key="1">
    <citation type="submission" date="2020-07" db="EMBL/GenBank/DDBJ databases">
        <title>Sequencing the genomes of 1000 actinobacteria strains.</title>
        <authorList>
            <person name="Klenk H.-P."/>
        </authorList>
    </citation>
    <scope>NUCLEOTIDE SEQUENCE [LARGE SCALE GENOMIC DNA]</scope>
    <source>
        <strain evidence="5 6">DSM 44442</strain>
    </source>
</reference>
<dbReference type="GO" id="GO:0005525">
    <property type="term" value="F:GTP binding"/>
    <property type="evidence" value="ECO:0007669"/>
    <property type="project" value="UniProtKB-KW"/>
</dbReference>
<dbReference type="InterPro" id="IPR009001">
    <property type="entry name" value="Transl_elong_EF1A/Init_IF2_C"/>
</dbReference>
<dbReference type="SUPFAM" id="SSF50465">
    <property type="entry name" value="EF-Tu/eEF-1alpha/eIF2-gamma C-terminal domain"/>
    <property type="match status" value="1"/>
</dbReference>
<gene>
    <name evidence="5" type="ORF">HNR10_003866</name>
</gene>
<evidence type="ECO:0000313" key="5">
    <source>
        <dbReference type="EMBL" id="NYJ35985.1"/>
    </source>
</evidence>
<dbReference type="AlphaFoldDB" id="A0A7Z0JBZ0"/>
<organism evidence="5 6">
    <name type="scientific">Nocardiopsis aegyptia</name>
    <dbReference type="NCBI Taxonomy" id="220378"/>
    <lineage>
        <taxon>Bacteria</taxon>
        <taxon>Bacillati</taxon>
        <taxon>Actinomycetota</taxon>
        <taxon>Actinomycetes</taxon>
        <taxon>Streptosporangiales</taxon>
        <taxon>Nocardiopsidaceae</taxon>
        <taxon>Nocardiopsis</taxon>
    </lineage>
</organism>
<evidence type="ECO:0000256" key="4">
    <source>
        <dbReference type="SAM" id="SignalP"/>
    </source>
</evidence>
<feature type="region of interest" description="Disordered" evidence="3">
    <location>
        <begin position="20"/>
        <end position="44"/>
    </location>
</feature>
<evidence type="ECO:0000256" key="1">
    <source>
        <dbReference type="ARBA" id="ARBA00022741"/>
    </source>
</evidence>
<dbReference type="RefSeq" id="WP_179825548.1">
    <property type="nucleotide sequence ID" value="NZ_JACCFS010000001.1"/>
</dbReference>
<keyword evidence="2" id="KW-0342">GTP-binding</keyword>
<keyword evidence="6" id="KW-1185">Reference proteome</keyword>